<dbReference type="AlphaFoldDB" id="A0ABD6S069"/>
<reference evidence="1 2" key="1">
    <citation type="submission" date="2017-02" db="EMBL/GenBank/DDBJ databases">
        <title>Differentiating clades of botulinum-neurotoxin-producing Clostridia with a simple, multiplex PCR assay.</title>
        <authorList>
            <person name="Williamson C.H.D."/>
            <person name="Vazquez A."/>
            <person name="Hill K."/>
            <person name="Smith T.J."/>
            <person name="Nottingham R."/>
            <person name="Stone N.E."/>
            <person name="Sobek C.J."/>
            <person name="Cocking J.H."/>
            <person name="Fernandez R.A."/>
            <person name="Caballero P.A."/>
            <person name="Leiser O.P."/>
            <person name="Keim P."/>
            <person name="Sahl J.W."/>
        </authorList>
    </citation>
    <scope>NUCLEOTIDE SEQUENCE [LARGE SCALE GENOMIC DNA]</scope>
    <source>
        <strain evidence="1 2">CLS_DGF_0088_06</strain>
    </source>
</reference>
<evidence type="ECO:0000313" key="2">
    <source>
        <dbReference type="Proteomes" id="UP000193911"/>
    </source>
</evidence>
<gene>
    <name evidence="1" type="ORF">B2H94_08670</name>
</gene>
<dbReference type="Proteomes" id="UP000193911">
    <property type="component" value="Unassembled WGS sequence"/>
</dbReference>
<dbReference type="RefSeq" id="WP_085333406.1">
    <property type="nucleotide sequence ID" value="NZ_MWJJ01000001.1"/>
</dbReference>
<evidence type="ECO:0000313" key="1">
    <source>
        <dbReference type="EMBL" id="OSB19164.1"/>
    </source>
</evidence>
<protein>
    <recommendedName>
        <fullName evidence="3">HEPN domain-containing protein</fullName>
    </recommendedName>
</protein>
<comment type="caution">
    <text evidence="1">The sequence shown here is derived from an EMBL/GenBank/DDBJ whole genome shotgun (WGS) entry which is preliminary data.</text>
</comment>
<accession>A0ABD6S069</accession>
<proteinExistence type="predicted"/>
<sequence length="302" mass="36100">MAFERFNKGIYSNFSYINRNIINYELQQKYYEKRMQEYSVVSKRNNKVDILEWAIRIRKSLKEIFTSALFYCESEKSKEYGCFASTYYLRYYSLFHAMLSNLFLDEKQSINELMETTHTKVVNCFQSNYCTNKFPIINNKIKEDFNILKFMREYYSYTMPMNEIFNYGDGSYNTNINLKEDIIQCFQLANFSVVCIENSFGKNFHKRLKLDTGLIGLFHEMFIKVNGKKNPINNELLLDDADNNEYHEILKYGVSIYNYNLDLEHFCDEFRSYRCMNMGEQQEKLYANLTSDAIRLVYEAIA</sequence>
<evidence type="ECO:0008006" key="3">
    <source>
        <dbReference type="Google" id="ProtNLM"/>
    </source>
</evidence>
<organism evidence="1 2">
    <name type="scientific">Clostridium sporogenes</name>
    <dbReference type="NCBI Taxonomy" id="1509"/>
    <lineage>
        <taxon>Bacteria</taxon>
        <taxon>Bacillati</taxon>
        <taxon>Bacillota</taxon>
        <taxon>Clostridia</taxon>
        <taxon>Eubacteriales</taxon>
        <taxon>Clostridiaceae</taxon>
        <taxon>Clostridium</taxon>
    </lineage>
</organism>
<name>A0ABD6S069_CLOSG</name>
<dbReference type="EMBL" id="MWJJ01000001">
    <property type="protein sequence ID" value="OSB19164.1"/>
    <property type="molecule type" value="Genomic_DNA"/>
</dbReference>